<dbReference type="HOGENOM" id="CLU_2440574_0_0_1"/>
<dbReference type="EMBL" id="FQ790261">
    <property type="protein sequence ID" value="CCD43596.1"/>
    <property type="molecule type" value="Genomic_DNA"/>
</dbReference>
<reference evidence="3" key="1">
    <citation type="journal article" date="2011" name="PLoS Genet.">
        <title>Genomic analysis of the necrotrophic fungal pathogens Sclerotinia sclerotiorum and Botrytis cinerea.</title>
        <authorList>
            <person name="Amselem J."/>
            <person name="Cuomo C.A."/>
            <person name="van Kan J.A."/>
            <person name="Viaud M."/>
            <person name="Benito E.P."/>
            <person name="Couloux A."/>
            <person name="Coutinho P.M."/>
            <person name="de Vries R.P."/>
            <person name="Dyer P.S."/>
            <person name="Fillinger S."/>
            <person name="Fournier E."/>
            <person name="Gout L."/>
            <person name="Hahn M."/>
            <person name="Kohn L."/>
            <person name="Lapalu N."/>
            <person name="Plummer K.M."/>
            <person name="Pradier J.M."/>
            <person name="Quevillon E."/>
            <person name="Sharon A."/>
            <person name="Simon A."/>
            <person name="ten Have A."/>
            <person name="Tudzynski B."/>
            <person name="Tudzynski P."/>
            <person name="Wincker P."/>
            <person name="Andrew M."/>
            <person name="Anthouard V."/>
            <person name="Beever R.E."/>
            <person name="Beffa R."/>
            <person name="Benoit I."/>
            <person name="Bouzid O."/>
            <person name="Brault B."/>
            <person name="Chen Z."/>
            <person name="Choquer M."/>
            <person name="Collemare J."/>
            <person name="Cotton P."/>
            <person name="Danchin E.G."/>
            <person name="Da Silva C."/>
            <person name="Gautier A."/>
            <person name="Giraud C."/>
            <person name="Giraud T."/>
            <person name="Gonzalez C."/>
            <person name="Grossetete S."/>
            <person name="Guldener U."/>
            <person name="Henrissat B."/>
            <person name="Howlett B.J."/>
            <person name="Kodira C."/>
            <person name="Kretschmer M."/>
            <person name="Lappartient A."/>
            <person name="Leroch M."/>
            <person name="Levis C."/>
            <person name="Mauceli E."/>
            <person name="Neuveglise C."/>
            <person name="Oeser B."/>
            <person name="Pearson M."/>
            <person name="Poulain J."/>
            <person name="Poussereau N."/>
            <person name="Quesneville H."/>
            <person name="Rascle C."/>
            <person name="Schumacher J."/>
            <person name="Segurens B."/>
            <person name="Sexton A."/>
            <person name="Silva E."/>
            <person name="Sirven C."/>
            <person name="Soanes D.M."/>
            <person name="Talbot N.J."/>
            <person name="Templeton M."/>
            <person name="Yandava C."/>
            <person name="Yarden O."/>
            <person name="Zeng Q."/>
            <person name="Rollins J.A."/>
            <person name="Lebrun M.H."/>
            <person name="Dickman M."/>
        </authorList>
    </citation>
    <scope>NUCLEOTIDE SEQUENCE [LARGE SCALE GENOMIC DNA]</scope>
    <source>
        <strain evidence="3">T4</strain>
    </source>
</reference>
<dbReference type="InParanoid" id="G2XSF9"/>
<organism evidence="2 3">
    <name type="scientific">Botryotinia fuckeliana (strain T4)</name>
    <name type="common">Noble rot fungus</name>
    <name type="synonym">Botrytis cinerea</name>
    <dbReference type="NCBI Taxonomy" id="999810"/>
    <lineage>
        <taxon>Eukaryota</taxon>
        <taxon>Fungi</taxon>
        <taxon>Dikarya</taxon>
        <taxon>Ascomycota</taxon>
        <taxon>Pezizomycotina</taxon>
        <taxon>Leotiomycetes</taxon>
        <taxon>Helotiales</taxon>
        <taxon>Sclerotiniaceae</taxon>
        <taxon>Botrytis</taxon>
    </lineage>
</organism>
<accession>G2XSF9</accession>
<dbReference type="AlphaFoldDB" id="G2XSF9"/>
<gene>
    <name evidence="2" type="ORF">BofuT4_uP064380.1</name>
</gene>
<evidence type="ECO:0000313" key="3">
    <source>
        <dbReference type="Proteomes" id="UP000008177"/>
    </source>
</evidence>
<sequence>MPPSASTCGGHSATGRCATTLDSIPSCSSHPSTIHHSLQFHPSQTLVSQSSSNGRSITNPSQDSKKVIRKSGKVDLRAQYNIIQSDTGSG</sequence>
<feature type="region of interest" description="Disordered" evidence="1">
    <location>
        <begin position="44"/>
        <end position="72"/>
    </location>
</feature>
<proteinExistence type="predicted"/>
<dbReference type="Proteomes" id="UP000008177">
    <property type="component" value="Unplaced contigs"/>
</dbReference>
<evidence type="ECO:0000256" key="1">
    <source>
        <dbReference type="SAM" id="MobiDB-lite"/>
    </source>
</evidence>
<name>G2XSF9_BOTF4</name>
<feature type="compositionally biased region" description="Polar residues" evidence="1">
    <location>
        <begin position="44"/>
        <end position="62"/>
    </location>
</feature>
<evidence type="ECO:0000313" key="2">
    <source>
        <dbReference type="EMBL" id="CCD43596.1"/>
    </source>
</evidence>
<protein>
    <submittedName>
        <fullName evidence="2">Uncharacterized protein</fullName>
    </submittedName>
</protein>